<evidence type="ECO:0000313" key="5">
    <source>
        <dbReference type="Proteomes" id="UP000478546"/>
    </source>
</evidence>
<gene>
    <name evidence="4" type="ORF">GWO68_14540</name>
</gene>
<dbReference type="RefSeq" id="WP_162347193.1">
    <property type="nucleotide sequence ID" value="NZ_JAAEAA010000020.1"/>
</dbReference>
<dbReference type="Pfam" id="PF09423">
    <property type="entry name" value="PhoD"/>
    <property type="match status" value="1"/>
</dbReference>
<evidence type="ECO:0000259" key="3">
    <source>
        <dbReference type="Pfam" id="PF25077"/>
    </source>
</evidence>
<protein>
    <submittedName>
        <fullName evidence="4">Alkaline phosphatase family protein</fullName>
    </submittedName>
</protein>
<dbReference type="InterPro" id="IPR056702">
    <property type="entry name" value="DUF7800"/>
</dbReference>
<evidence type="ECO:0000256" key="1">
    <source>
        <dbReference type="SAM" id="SignalP"/>
    </source>
</evidence>
<dbReference type="AlphaFoldDB" id="A0A6B2HA45"/>
<feature type="chain" id="PRO_5025610733" evidence="1">
    <location>
        <begin position="21"/>
        <end position="440"/>
    </location>
</feature>
<reference evidence="4 5" key="1">
    <citation type="submission" date="2020-01" db="EMBL/GenBank/DDBJ databases">
        <authorList>
            <person name="Kim M.K."/>
        </authorList>
    </citation>
    <scope>NUCLEOTIDE SEQUENCE [LARGE SCALE GENOMIC DNA]</scope>
    <source>
        <strain evidence="4 5">BT213</strain>
    </source>
</reference>
<comment type="caution">
    <text evidence="4">The sequence shown here is derived from an EMBL/GenBank/DDBJ whole genome shotgun (WGS) entry which is preliminary data.</text>
</comment>
<keyword evidence="1" id="KW-0732">Signal</keyword>
<accession>A0A6B2HA45</accession>
<dbReference type="PANTHER" id="PTHR33987">
    <property type="entry name" value="CALCINEURIN-LIKE METALLO-PHOSPHOESTERASE SUPERFAMILY PROTEIN"/>
    <property type="match status" value="1"/>
</dbReference>
<feature type="domain" description="DUF7800" evidence="3">
    <location>
        <begin position="24"/>
        <end position="114"/>
    </location>
</feature>
<dbReference type="InterPro" id="IPR038607">
    <property type="entry name" value="PhoD-like_sf"/>
</dbReference>
<name>A0A6B2HA45_9BACT</name>
<dbReference type="EMBL" id="JAAEAA010000020">
    <property type="protein sequence ID" value="NDK57140.1"/>
    <property type="molecule type" value="Genomic_DNA"/>
</dbReference>
<evidence type="ECO:0000313" key="4">
    <source>
        <dbReference type="EMBL" id="NDK57140.1"/>
    </source>
</evidence>
<dbReference type="InterPro" id="IPR018946">
    <property type="entry name" value="PhoD-like_MPP"/>
</dbReference>
<feature type="signal peptide" evidence="1">
    <location>
        <begin position="1"/>
        <end position="20"/>
    </location>
</feature>
<dbReference type="CDD" id="cd07389">
    <property type="entry name" value="MPP_PhoD"/>
    <property type="match status" value="1"/>
</dbReference>
<dbReference type="PANTHER" id="PTHR33987:SF1">
    <property type="entry name" value="CALCINEURIN-LIKE METALLO-PHOSPHOESTERASE SUPERFAMILY PROTEIN"/>
    <property type="match status" value="1"/>
</dbReference>
<dbReference type="Gene3D" id="3.60.21.70">
    <property type="entry name" value="PhoD-like phosphatase"/>
    <property type="match status" value="1"/>
</dbReference>
<dbReference type="Proteomes" id="UP000478546">
    <property type="component" value="Unassembled WGS sequence"/>
</dbReference>
<evidence type="ECO:0000259" key="2">
    <source>
        <dbReference type="Pfam" id="PF09423"/>
    </source>
</evidence>
<sequence>MKLRLLAVLYFMCWSLAAVAQEKLLQSGPMLGYSEMREVKLWVQTKAPANVKIKYWAKDNPATVYTTATLKTDAAKANTAHLIADKVEPGKKYSYELYINNKKVKRNYPLEFQTQELWQHRKDAPDFTFAVGSCFYVNDTPYDRPGKPYGSTNLEILNSIYQKKPDFMLWLGDNTYLREPDWNTKTGIQYRYTHTRSLPELQPLIGSVHNYAMWDDHDYGPNNADRSFWAKDLTLDAFKTFWPNPNYIFKDAGITSTFSWNDVQFFMMDDRWNKSPNSRTTNKAYLGDEQLNWLIDALHFSTATFKVICIGGQVLNPAEEKENYSNHPEERQKLLDAIAKANIKGVIFLDGDRHFTELTKQDRPGTYPLYDFTISALTAGPSDPKDEPNTMRVPGTLVLENNFAKISVHGPAKDRRFKVTIYNAKGTELWQKELKASELK</sequence>
<dbReference type="InterPro" id="IPR029052">
    <property type="entry name" value="Metallo-depent_PP-like"/>
</dbReference>
<organism evidence="4 5">
    <name type="scientific">Pontibacter fetidus</name>
    <dbReference type="NCBI Taxonomy" id="2700082"/>
    <lineage>
        <taxon>Bacteria</taxon>
        <taxon>Pseudomonadati</taxon>
        <taxon>Bacteroidota</taxon>
        <taxon>Cytophagia</taxon>
        <taxon>Cytophagales</taxon>
        <taxon>Hymenobacteraceae</taxon>
        <taxon>Pontibacter</taxon>
    </lineage>
</organism>
<dbReference type="SUPFAM" id="SSF56300">
    <property type="entry name" value="Metallo-dependent phosphatases"/>
    <property type="match status" value="1"/>
</dbReference>
<proteinExistence type="predicted"/>
<dbReference type="Pfam" id="PF25077">
    <property type="entry name" value="DUF7800"/>
    <property type="match status" value="1"/>
</dbReference>
<keyword evidence="5" id="KW-1185">Reference proteome</keyword>
<feature type="domain" description="PhoD-like phosphatase metallophosphatase" evidence="2">
    <location>
        <begin position="154"/>
        <end position="387"/>
    </location>
</feature>